<dbReference type="RefSeq" id="WP_051693626.1">
    <property type="nucleotide sequence ID" value="NZ_FOVB01000002.1"/>
</dbReference>
<sequence>MNTPAPDRFAQALGLRREAEGAAAALPALLVAAEQLAATVQMGTHGRKRPGTGEEFWQYRPAHAGDEARFVDWRRSARSDTQYVRDREWQLAQSVHLWVDDAASMQFTGAESGRHARVSKSERARVLALALAVLMIRGGERVGLTGQDAPPRPGRAQLMSLAALLSQNEATRGDYGTPEVAGVSAQSRAVFLSDFLGDLEQVERALGQLADRGVSGVMVQVLDPDEEAFPYDGRTIFQSMSGKLIHETRKAGDLRTRYLERLAARRDQLSRLAQGAGWQFSTHHTGDPAQVALLWLYSALGRGAAWA</sequence>
<evidence type="ECO:0000259" key="1">
    <source>
        <dbReference type="Pfam" id="PF01882"/>
    </source>
</evidence>
<reference evidence="2 3" key="1">
    <citation type="submission" date="2014-03" db="EMBL/GenBank/DDBJ databases">
        <title>The draft genome sequence of Thioclava dalianensis DLFJ1-1.</title>
        <authorList>
            <person name="Lai Q."/>
            <person name="Shao Z."/>
        </authorList>
    </citation>
    <scope>NUCLEOTIDE SEQUENCE [LARGE SCALE GENOMIC DNA]</scope>
    <source>
        <strain evidence="2 3">DLFJ1-1</strain>
    </source>
</reference>
<accession>A0A074THU7</accession>
<dbReference type="STRING" id="1185766.SAMN05216224_102122"/>
<dbReference type="Proteomes" id="UP000027725">
    <property type="component" value="Unassembled WGS sequence"/>
</dbReference>
<feature type="domain" description="DUF58" evidence="1">
    <location>
        <begin position="58"/>
        <end position="266"/>
    </location>
</feature>
<dbReference type="Pfam" id="PF01882">
    <property type="entry name" value="DUF58"/>
    <property type="match status" value="1"/>
</dbReference>
<dbReference type="PANTHER" id="PTHR33608">
    <property type="entry name" value="BLL2464 PROTEIN"/>
    <property type="match status" value="1"/>
</dbReference>
<name>A0A074THU7_9RHOB</name>
<dbReference type="eggNOG" id="COG1721">
    <property type="taxonomic scope" value="Bacteria"/>
</dbReference>
<keyword evidence="3" id="KW-1185">Reference proteome</keyword>
<dbReference type="EMBL" id="JHEH01000027">
    <property type="protein sequence ID" value="KEP68618.1"/>
    <property type="molecule type" value="Genomic_DNA"/>
</dbReference>
<protein>
    <recommendedName>
        <fullName evidence="1">DUF58 domain-containing protein</fullName>
    </recommendedName>
</protein>
<comment type="caution">
    <text evidence="2">The sequence shown here is derived from an EMBL/GenBank/DDBJ whole genome shotgun (WGS) entry which is preliminary data.</text>
</comment>
<dbReference type="AlphaFoldDB" id="A0A074THU7"/>
<proteinExistence type="predicted"/>
<evidence type="ECO:0000313" key="3">
    <source>
        <dbReference type="Proteomes" id="UP000027725"/>
    </source>
</evidence>
<gene>
    <name evidence="2" type="ORF">DL1_09420</name>
</gene>
<dbReference type="PANTHER" id="PTHR33608:SF6">
    <property type="entry name" value="BLL2464 PROTEIN"/>
    <property type="match status" value="1"/>
</dbReference>
<organism evidence="2 3">
    <name type="scientific">Thioclava dalianensis</name>
    <dbReference type="NCBI Taxonomy" id="1185766"/>
    <lineage>
        <taxon>Bacteria</taxon>
        <taxon>Pseudomonadati</taxon>
        <taxon>Pseudomonadota</taxon>
        <taxon>Alphaproteobacteria</taxon>
        <taxon>Rhodobacterales</taxon>
        <taxon>Paracoccaceae</taxon>
        <taxon>Thioclava</taxon>
    </lineage>
</organism>
<dbReference type="InterPro" id="IPR002881">
    <property type="entry name" value="DUF58"/>
</dbReference>
<evidence type="ECO:0000313" key="2">
    <source>
        <dbReference type="EMBL" id="KEP68618.1"/>
    </source>
</evidence>